<keyword evidence="1" id="KW-0193">Cuticle</keyword>
<name>A0A9P0GI90_9CUCU</name>
<dbReference type="AlphaFoldDB" id="A0A9P0GI90"/>
<organism evidence="3 4">
    <name type="scientific">Psylliodes chrysocephalus</name>
    <dbReference type="NCBI Taxonomy" id="3402493"/>
    <lineage>
        <taxon>Eukaryota</taxon>
        <taxon>Metazoa</taxon>
        <taxon>Ecdysozoa</taxon>
        <taxon>Arthropoda</taxon>
        <taxon>Hexapoda</taxon>
        <taxon>Insecta</taxon>
        <taxon>Pterygota</taxon>
        <taxon>Neoptera</taxon>
        <taxon>Endopterygota</taxon>
        <taxon>Coleoptera</taxon>
        <taxon>Polyphaga</taxon>
        <taxon>Cucujiformia</taxon>
        <taxon>Chrysomeloidea</taxon>
        <taxon>Chrysomelidae</taxon>
        <taxon>Galerucinae</taxon>
        <taxon>Alticini</taxon>
        <taxon>Psylliodes</taxon>
    </lineage>
</organism>
<feature type="non-terminal residue" evidence="3">
    <location>
        <position position="1"/>
    </location>
</feature>
<dbReference type="OrthoDB" id="6358661at2759"/>
<evidence type="ECO:0000313" key="3">
    <source>
        <dbReference type="EMBL" id="CAH1111772.1"/>
    </source>
</evidence>
<feature type="region of interest" description="Disordered" evidence="2">
    <location>
        <begin position="219"/>
        <end position="246"/>
    </location>
</feature>
<evidence type="ECO:0000256" key="2">
    <source>
        <dbReference type="SAM" id="MobiDB-lite"/>
    </source>
</evidence>
<proteinExistence type="predicted"/>
<accession>A0A9P0GI90</accession>
<feature type="compositionally biased region" description="Basic and acidic residues" evidence="2">
    <location>
        <begin position="219"/>
        <end position="231"/>
    </location>
</feature>
<evidence type="ECO:0000313" key="4">
    <source>
        <dbReference type="Proteomes" id="UP001153636"/>
    </source>
</evidence>
<protein>
    <submittedName>
        <fullName evidence="3">Uncharacterized protein</fullName>
    </submittedName>
</protein>
<dbReference type="InterPro" id="IPR000618">
    <property type="entry name" value="Insect_cuticle"/>
</dbReference>
<gene>
    <name evidence="3" type="ORF">PSYICH_LOCUS12210</name>
</gene>
<sequence length="246" mass="27320">QDCRNNTAQQQNITFTISRIQYKSIPATRKSCANFFCGFPKYQLIEYCSSIVYPSKMKSLTLLCILLPFTLGDVLFVKQEEQTPPPPPRPYAFGYAAGRYPGNIDRTHSEVSDGSGVVQGSYSYIDPRHNIRTVDYIADKNGFHPISNDHVPDLPSDTPVVAAAKANHLLKYTAIAHQHQAAPNRVIVPADTAAVRYAKSKHLILFEKIAAEHARLAAEAEASKRNEDARKGPNNIGYGTHEYDSE</sequence>
<keyword evidence="4" id="KW-1185">Reference proteome</keyword>
<dbReference type="InterPro" id="IPR050468">
    <property type="entry name" value="Cuticle_Struct_Prot"/>
</dbReference>
<dbReference type="GO" id="GO:0062129">
    <property type="term" value="C:chitin-based extracellular matrix"/>
    <property type="evidence" value="ECO:0007669"/>
    <property type="project" value="TreeGrafter"/>
</dbReference>
<dbReference type="PROSITE" id="PS51155">
    <property type="entry name" value="CHIT_BIND_RR_2"/>
    <property type="match status" value="1"/>
</dbReference>
<dbReference type="Pfam" id="PF00379">
    <property type="entry name" value="Chitin_bind_4"/>
    <property type="match status" value="1"/>
</dbReference>
<dbReference type="PANTHER" id="PTHR10380">
    <property type="entry name" value="CUTICLE PROTEIN"/>
    <property type="match status" value="1"/>
</dbReference>
<dbReference type="EMBL" id="OV651818">
    <property type="protein sequence ID" value="CAH1111772.1"/>
    <property type="molecule type" value="Genomic_DNA"/>
</dbReference>
<reference evidence="3" key="1">
    <citation type="submission" date="2022-01" db="EMBL/GenBank/DDBJ databases">
        <authorList>
            <person name="King R."/>
        </authorList>
    </citation>
    <scope>NUCLEOTIDE SEQUENCE</scope>
</reference>
<dbReference type="GO" id="GO:0008010">
    <property type="term" value="F:structural constituent of chitin-based larval cuticle"/>
    <property type="evidence" value="ECO:0007669"/>
    <property type="project" value="TreeGrafter"/>
</dbReference>
<dbReference type="Proteomes" id="UP001153636">
    <property type="component" value="Chromosome 6"/>
</dbReference>
<evidence type="ECO:0000256" key="1">
    <source>
        <dbReference type="PROSITE-ProRule" id="PRU00497"/>
    </source>
</evidence>